<evidence type="ECO:0000256" key="3">
    <source>
        <dbReference type="ARBA" id="ARBA00023163"/>
    </source>
</evidence>
<keyword evidence="1" id="KW-0805">Transcription regulation</keyword>
<dbReference type="Gene3D" id="1.10.357.10">
    <property type="entry name" value="Tetracycline Repressor, domain 2"/>
    <property type="match status" value="1"/>
</dbReference>
<dbReference type="InterPro" id="IPR036271">
    <property type="entry name" value="Tet_transcr_reg_TetR-rel_C_sf"/>
</dbReference>
<feature type="domain" description="HTH tetR-type" evidence="5">
    <location>
        <begin position="8"/>
        <end position="68"/>
    </location>
</feature>
<evidence type="ECO:0000259" key="5">
    <source>
        <dbReference type="PROSITE" id="PS50977"/>
    </source>
</evidence>
<dbReference type="EMBL" id="CP073720">
    <property type="protein sequence ID" value="UWP83264.1"/>
    <property type="molecule type" value="Genomic_DNA"/>
</dbReference>
<gene>
    <name evidence="6" type="ORF">Dfulv_02875</name>
</gene>
<reference evidence="6" key="2">
    <citation type="submission" date="2022-09" db="EMBL/GenBank/DDBJ databases">
        <title>Biosynthetic gene clusters of Dactylosporangioum fulvum.</title>
        <authorList>
            <person name="Caradec T."/>
        </authorList>
    </citation>
    <scope>NUCLEOTIDE SEQUENCE</scope>
    <source>
        <strain evidence="6">NRRL B-16292</strain>
    </source>
</reference>
<feature type="DNA-binding region" description="H-T-H motif" evidence="4">
    <location>
        <begin position="31"/>
        <end position="50"/>
    </location>
</feature>
<evidence type="ECO:0000313" key="6">
    <source>
        <dbReference type="EMBL" id="UWP83264.1"/>
    </source>
</evidence>
<dbReference type="PANTHER" id="PTHR47506:SF6">
    <property type="entry name" value="HTH-TYPE TRANSCRIPTIONAL REPRESSOR NEMR"/>
    <property type="match status" value="1"/>
</dbReference>
<dbReference type="SUPFAM" id="SSF48498">
    <property type="entry name" value="Tetracyclin repressor-like, C-terminal domain"/>
    <property type="match status" value="1"/>
</dbReference>
<evidence type="ECO:0000313" key="7">
    <source>
        <dbReference type="Proteomes" id="UP001059617"/>
    </source>
</evidence>
<name>A0ABY5W2I8_9ACTN</name>
<dbReference type="Pfam" id="PF17940">
    <property type="entry name" value="TetR_C_31"/>
    <property type="match status" value="1"/>
</dbReference>
<sequence>MRQRRHDPDRKDRIVDAAIEVIAEHGVAGTTHRLIAAAADVPLGSLTYHFSSLEDLRAQAFQRHAERMSVTYAAHFDGVATREQFVEAVTDLIHGDAGANIHDWAIAYELYLAALRDPALRAVTERWMRTSRAVLERFVDPTTARGVDALIEGLVMHKTLSTSPVPREQVRSIVARAIGAPQ</sequence>
<dbReference type="InterPro" id="IPR009057">
    <property type="entry name" value="Homeodomain-like_sf"/>
</dbReference>
<dbReference type="PROSITE" id="PS50977">
    <property type="entry name" value="HTH_TETR_2"/>
    <property type="match status" value="1"/>
</dbReference>
<dbReference type="InterPro" id="IPR001647">
    <property type="entry name" value="HTH_TetR"/>
</dbReference>
<keyword evidence="3" id="KW-0804">Transcription</keyword>
<dbReference type="SUPFAM" id="SSF46689">
    <property type="entry name" value="Homeodomain-like"/>
    <property type="match status" value="1"/>
</dbReference>
<evidence type="ECO:0000256" key="2">
    <source>
        <dbReference type="ARBA" id="ARBA00023125"/>
    </source>
</evidence>
<evidence type="ECO:0000256" key="1">
    <source>
        <dbReference type="ARBA" id="ARBA00023015"/>
    </source>
</evidence>
<protein>
    <submittedName>
        <fullName evidence="6">TetR family transcriptional regulator</fullName>
    </submittedName>
</protein>
<reference evidence="6" key="1">
    <citation type="submission" date="2021-04" db="EMBL/GenBank/DDBJ databases">
        <authorList>
            <person name="Hartkoorn R.C."/>
            <person name="Beaudoing E."/>
            <person name="Hot D."/>
        </authorList>
    </citation>
    <scope>NUCLEOTIDE SEQUENCE</scope>
    <source>
        <strain evidence="6">NRRL B-16292</strain>
    </source>
</reference>
<organism evidence="6 7">
    <name type="scientific">Dactylosporangium fulvum</name>
    <dbReference type="NCBI Taxonomy" id="53359"/>
    <lineage>
        <taxon>Bacteria</taxon>
        <taxon>Bacillati</taxon>
        <taxon>Actinomycetota</taxon>
        <taxon>Actinomycetes</taxon>
        <taxon>Micromonosporales</taxon>
        <taxon>Micromonosporaceae</taxon>
        <taxon>Dactylosporangium</taxon>
    </lineage>
</organism>
<dbReference type="PANTHER" id="PTHR47506">
    <property type="entry name" value="TRANSCRIPTIONAL REGULATORY PROTEIN"/>
    <property type="match status" value="1"/>
</dbReference>
<dbReference type="RefSeq" id="WP_259861047.1">
    <property type="nucleotide sequence ID" value="NZ_BAAAST010000066.1"/>
</dbReference>
<proteinExistence type="predicted"/>
<dbReference type="PRINTS" id="PR00455">
    <property type="entry name" value="HTHTETR"/>
</dbReference>
<keyword evidence="2 4" id="KW-0238">DNA-binding</keyword>
<dbReference type="Proteomes" id="UP001059617">
    <property type="component" value="Chromosome"/>
</dbReference>
<evidence type="ECO:0000256" key="4">
    <source>
        <dbReference type="PROSITE-ProRule" id="PRU00335"/>
    </source>
</evidence>
<accession>A0ABY5W2I8</accession>
<dbReference type="Pfam" id="PF00440">
    <property type="entry name" value="TetR_N"/>
    <property type="match status" value="1"/>
</dbReference>
<dbReference type="InterPro" id="IPR041583">
    <property type="entry name" value="TetR_C_31"/>
</dbReference>
<keyword evidence="7" id="KW-1185">Reference proteome</keyword>